<organism evidence="2 3">
    <name type="scientific">Bifidobacterium apri</name>
    <dbReference type="NCBI Taxonomy" id="1769423"/>
    <lineage>
        <taxon>Bacteria</taxon>
        <taxon>Bacillati</taxon>
        <taxon>Actinomycetota</taxon>
        <taxon>Actinomycetes</taxon>
        <taxon>Bifidobacteriales</taxon>
        <taxon>Bifidobacteriaceae</taxon>
        <taxon>Bifidobacterium</taxon>
    </lineage>
</organism>
<dbReference type="EMBL" id="WBSO01000012">
    <property type="protein sequence ID" value="KAB8296531.1"/>
    <property type="molecule type" value="Genomic_DNA"/>
</dbReference>
<dbReference type="AlphaFoldDB" id="A0A6A2VDN2"/>
<name>A0A6A2VDN2_9BIFI</name>
<protein>
    <submittedName>
        <fullName evidence="2">Uncharacterized protein</fullName>
    </submittedName>
</protein>
<evidence type="ECO:0000256" key="1">
    <source>
        <dbReference type="SAM" id="MobiDB-lite"/>
    </source>
</evidence>
<keyword evidence="3" id="KW-1185">Reference proteome</keyword>
<comment type="caution">
    <text evidence="2">The sequence shown here is derived from an EMBL/GenBank/DDBJ whole genome shotgun (WGS) entry which is preliminary data.</text>
</comment>
<sequence>MEEAEFEAFMQRLDQLSARRKLMQTQLAERKRQLDENIAKQKKENEQRRRNGEDGRAWQVLQQRIDMGKTCEQDILCGIDKSPEAREVRSYISKFAGQMRDYVEDTDDPDNEAAQARIVLDEQLERLHDQEARFNATE</sequence>
<dbReference type="Proteomes" id="UP000440041">
    <property type="component" value="Unassembled WGS sequence"/>
</dbReference>
<accession>A0A6A2VDN2</accession>
<proteinExistence type="predicted"/>
<dbReference type="OrthoDB" id="3239501at2"/>
<reference evidence="2 3" key="1">
    <citation type="submission" date="2019-09" db="EMBL/GenBank/DDBJ databases">
        <title>Characterization of the phylogenetic diversity of two novel species belonging to the genus Bifidobacterium: Bifidobacterium cebidarum sp. nov. and Bifidobacterium leontopitheci sp. nov.</title>
        <authorList>
            <person name="Lugli G.A."/>
            <person name="Duranti S."/>
            <person name="Milani C."/>
            <person name="Turroni F."/>
            <person name="Ventura M."/>
        </authorList>
    </citation>
    <scope>NUCLEOTIDE SEQUENCE [LARGE SCALE GENOMIC DNA]</scope>
    <source>
        <strain evidence="2 3">DSM 100238</strain>
    </source>
</reference>
<evidence type="ECO:0000313" key="3">
    <source>
        <dbReference type="Proteomes" id="UP000440041"/>
    </source>
</evidence>
<gene>
    <name evidence="2" type="ORF">DSM100238_1422</name>
</gene>
<feature type="region of interest" description="Disordered" evidence="1">
    <location>
        <begin position="33"/>
        <end position="55"/>
    </location>
</feature>
<dbReference type="RefSeq" id="WP_152355984.1">
    <property type="nucleotide sequence ID" value="NZ_JBHLXF010000037.1"/>
</dbReference>
<evidence type="ECO:0000313" key="2">
    <source>
        <dbReference type="EMBL" id="KAB8296531.1"/>
    </source>
</evidence>